<accession>R7RX73</accession>
<dbReference type="InterPro" id="IPR014720">
    <property type="entry name" value="dsRBD_dom"/>
</dbReference>
<dbReference type="OrthoDB" id="2392202at2759"/>
<protein>
    <recommendedName>
        <fullName evidence="7">DRBM domain-containing protein</fullName>
    </recommendedName>
</protein>
<dbReference type="Proteomes" id="UP000053927">
    <property type="component" value="Unassembled WGS sequence"/>
</dbReference>
<gene>
    <name evidence="5" type="ORF">STEHIDRAFT_135570</name>
</gene>
<dbReference type="GeneID" id="18798443"/>
<dbReference type="InterPro" id="IPR000999">
    <property type="entry name" value="RNase_III_dom"/>
</dbReference>
<evidence type="ECO:0008006" key="7">
    <source>
        <dbReference type="Google" id="ProtNLM"/>
    </source>
</evidence>
<dbReference type="PROSITE" id="PS50137">
    <property type="entry name" value="DS_RBD"/>
    <property type="match status" value="1"/>
</dbReference>
<feature type="domain" description="RNase III" evidence="4">
    <location>
        <begin position="21"/>
        <end position="121"/>
    </location>
</feature>
<dbReference type="EMBL" id="JH687400">
    <property type="protein sequence ID" value="EIM79986.1"/>
    <property type="molecule type" value="Genomic_DNA"/>
</dbReference>
<evidence type="ECO:0000256" key="1">
    <source>
        <dbReference type="ARBA" id="ARBA00022884"/>
    </source>
</evidence>
<dbReference type="GO" id="GO:0003723">
    <property type="term" value="F:RNA binding"/>
    <property type="evidence" value="ECO:0007669"/>
    <property type="project" value="UniProtKB-UniRule"/>
</dbReference>
<dbReference type="Gene3D" id="1.10.1520.10">
    <property type="entry name" value="Ribonuclease III domain"/>
    <property type="match status" value="1"/>
</dbReference>
<evidence type="ECO:0000259" key="4">
    <source>
        <dbReference type="PROSITE" id="PS50142"/>
    </source>
</evidence>
<dbReference type="OMA" id="KVEWNAG"/>
<dbReference type="Pfam" id="PF00035">
    <property type="entry name" value="dsrm"/>
    <property type="match status" value="1"/>
</dbReference>
<evidence type="ECO:0000313" key="6">
    <source>
        <dbReference type="Proteomes" id="UP000053927"/>
    </source>
</evidence>
<proteinExistence type="predicted"/>
<keyword evidence="6" id="KW-1185">Reference proteome</keyword>
<keyword evidence="1 2" id="KW-0694">RNA-binding</keyword>
<dbReference type="RefSeq" id="XP_007310970.1">
    <property type="nucleotide sequence ID" value="XM_007310908.1"/>
</dbReference>
<dbReference type="InterPro" id="IPR036389">
    <property type="entry name" value="RNase_III_sf"/>
</dbReference>
<evidence type="ECO:0000313" key="5">
    <source>
        <dbReference type="EMBL" id="EIM79986.1"/>
    </source>
</evidence>
<organism evidence="5 6">
    <name type="scientific">Stereum hirsutum (strain FP-91666)</name>
    <name type="common">White-rot fungus</name>
    <dbReference type="NCBI Taxonomy" id="721885"/>
    <lineage>
        <taxon>Eukaryota</taxon>
        <taxon>Fungi</taxon>
        <taxon>Dikarya</taxon>
        <taxon>Basidiomycota</taxon>
        <taxon>Agaricomycotina</taxon>
        <taxon>Agaricomycetes</taxon>
        <taxon>Russulales</taxon>
        <taxon>Stereaceae</taxon>
        <taxon>Stereum</taxon>
    </lineage>
</organism>
<dbReference type="KEGG" id="shs:STEHIDRAFT_135570"/>
<feature type="domain" description="DRBM" evidence="3">
    <location>
        <begin position="196"/>
        <end position="263"/>
    </location>
</feature>
<dbReference type="AlphaFoldDB" id="R7RX73"/>
<evidence type="ECO:0000256" key="2">
    <source>
        <dbReference type="PROSITE-ProRule" id="PRU00266"/>
    </source>
</evidence>
<sequence length="280" mass="30050">MPIPQQSPLPELTSNFALAVYTHKSLRQPSSAEEDNERLAMVGRPALQFAVANALFSKEPELDPGEMQRQLDHITSVQTITTWVDAYNMRRNFVPAAKLEDPNQLLLLFHSFVGAVLVTSGIIAVQTWIGKIVDPNYGMSHFSLPPMPPAPPPGSPGMNGPPPGLGGMPGMGMGMGMGGADPTISKSLDQLSVANSYISRLNEMGQKTQRKVEWNAGSSGPAHSLSWEVDCIVDSTVRGKGKGSTKQEAKENAAKNTYFALTGREHLLASVPALPAPFPH</sequence>
<dbReference type="SMART" id="SM00535">
    <property type="entry name" value="RIBOc"/>
    <property type="match status" value="1"/>
</dbReference>
<dbReference type="CDD" id="cd00593">
    <property type="entry name" value="RIBOc"/>
    <property type="match status" value="1"/>
</dbReference>
<dbReference type="SUPFAM" id="SSF69065">
    <property type="entry name" value="RNase III domain-like"/>
    <property type="match status" value="1"/>
</dbReference>
<dbReference type="PROSITE" id="PS50142">
    <property type="entry name" value="RNASE_3_2"/>
    <property type="match status" value="1"/>
</dbReference>
<dbReference type="eggNOG" id="ENOG502SNSJ">
    <property type="taxonomic scope" value="Eukaryota"/>
</dbReference>
<evidence type="ECO:0000259" key="3">
    <source>
        <dbReference type="PROSITE" id="PS50137"/>
    </source>
</evidence>
<dbReference type="GO" id="GO:0004525">
    <property type="term" value="F:ribonuclease III activity"/>
    <property type="evidence" value="ECO:0007669"/>
    <property type="project" value="InterPro"/>
</dbReference>
<dbReference type="GO" id="GO:0006396">
    <property type="term" value="P:RNA processing"/>
    <property type="evidence" value="ECO:0007669"/>
    <property type="project" value="InterPro"/>
</dbReference>
<dbReference type="SUPFAM" id="SSF54768">
    <property type="entry name" value="dsRNA-binding domain-like"/>
    <property type="match status" value="1"/>
</dbReference>
<reference evidence="6" key="1">
    <citation type="journal article" date="2012" name="Science">
        <title>The Paleozoic origin of enzymatic lignin decomposition reconstructed from 31 fungal genomes.</title>
        <authorList>
            <person name="Floudas D."/>
            <person name="Binder M."/>
            <person name="Riley R."/>
            <person name="Barry K."/>
            <person name="Blanchette R.A."/>
            <person name="Henrissat B."/>
            <person name="Martinez A.T."/>
            <person name="Otillar R."/>
            <person name="Spatafora J.W."/>
            <person name="Yadav J.S."/>
            <person name="Aerts A."/>
            <person name="Benoit I."/>
            <person name="Boyd A."/>
            <person name="Carlson A."/>
            <person name="Copeland A."/>
            <person name="Coutinho P.M."/>
            <person name="de Vries R.P."/>
            <person name="Ferreira P."/>
            <person name="Findley K."/>
            <person name="Foster B."/>
            <person name="Gaskell J."/>
            <person name="Glotzer D."/>
            <person name="Gorecki P."/>
            <person name="Heitman J."/>
            <person name="Hesse C."/>
            <person name="Hori C."/>
            <person name="Igarashi K."/>
            <person name="Jurgens J.A."/>
            <person name="Kallen N."/>
            <person name="Kersten P."/>
            <person name="Kohler A."/>
            <person name="Kuees U."/>
            <person name="Kumar T.K.A."/>
            <person name="Kuo A."/>
            <person name="LaButti K."/>
            <person name="Larrondo L.F."/>
            <person name="Lindquist E."/>
            <person name="Ling A."/>
            <person name="Lombard V."/>
            <person name="Lucas S."/>
            <person name="Lundell T."/>
            <person name="Martin R."/>
            <person name="McLaughlin D.J."/>
            <person name="Morgenstern I."/>
            <person name="Morin E."/>
            <person name="Murat C."/>
            <person name="Nagy L.G."/>
            <person name="Nolan M."/>
            <person name="Ohm R.A."/>
            <person name="Patyshakuliyeva A."/>
            <person name="Rokas A."/>
            <person name="Ruiz-Duenas F.J."/>
            <person name="Sabat G."/>
            <person name="Salamov A."/>
            <person name="Samejima M."/>
            <person name="Schmutz J."/>
            <person name="Slot J.C."/>
            <person name="St John F."/>
            <person name="Stenlid J."/>
            <person name="Sun H."/>
            <person name="Sun S."/>
            <person name="Syed K."/>
            <person name="Tsang A."/>
            <person name="Wiebenga A."/>
            <person name="Young D."/>
            <person name="Pisabarro A."/>
            <person name="Eastwood D.C."/>
            <person name="Martin F."/>
            <person name="Cullen D."/>
            <person name="Grigoriev I.V."/>
            <person name="Hibbett D.S."/>
        </authorList>
    </citation>
    <scope>NUCLEOTIDE SEQUENCE [LARGE SCALE GENOMIC DNA]</scope>
    <source>
        <strain evidence="6">FP-91666</strain>
    </source>
</reference>
<dbReference type="SMART" id="SM00358">
    <property type="entry name" value="DSRM"/>
    <property type="match status" value="1"/>
</dbReference>
<dbReference type="Gene3D" id="3.30.160.20">
    <property type="match status" value="1"/>
</dbReference>
<name>R7RX73_STEHR</name>